<organism evidence="2 3">
    <name type="scientific">Boletus edulis BED1</name>
    <dbReference type="NCBI Taxonomy" id="1328754"/>
    <lineage>
        <taxon>Eukaryota</taxon>
        <taxon>Fungi</taxon>
        <taxon>Dikarya</taxon>
        <taxon>Basidiomycota</taxon>
        <taxon>Agaricomycotina</taxon>
        <taxon>Agaricomycetes</taxon>
        <taxon>Agaricomycetidae</taxon>
        <taxon>Boletales</taxon>
        <taxon>Boletineae</taxon>
        <taxon>Boletaceae</taxon>
        <taxon>Boletoideae</taxon>
        <taxon>Boletus</taxon>
    </lineage>
</organism>
<accession>A0AAD4BCK5</accession>
<sequence length="62" mass="6912">MSPSTSTHFSHNTQPPPQDQQPCPLMTFIYSFHLCTCAGEKLDVPEEHLCTPFSSKLFATAQ</sequence>
<dbReference type="EMBL" id="WHUW01000215">
    <property type="protein sequence ID" value="KAF8417751.1"/>
    <property type="molecule type" value="Genomic_DNA"/>
</dbReference>
<dbReference type="AlphaFoldDB" id="A0AAD4BCK5"/>
<protein>
    <submittedName>
        <fullName evidence="2">Uncharacterized protein</fullName>
    </submittedName>
</protein>
<feature type="compositionally biased region" description="Polar residues" evidence="1">
    <location>
        <begin position="1"/>
        <end position="13"/>
    </location>
</feature>
<name>A0AAD4BCK5_BOLED</name>
<reference evidence="2" key="2">
    <citation type="journal article" date="2020" name="Nat. Commun.">
        <title>Large-scale genome sequencing of mycorrhizal fungi provides insights into the early evolution of symbiotic traits.</title>
        <authorList>
            <person name="Miyauchi S."/>
            <person name="Kiss E."/>
            <person name="Kuo A."/>
            <person name="Drula E."/>
            <person name="Kohler A."/>
            <person name="Sanchez-Garcia M."/>
            <person name="Morin E."/>
            <person name="Andreopoulos B."/>
            <person name="Barry K.W."/>
            <person name="Bonito G."/>
            <person name="Buee M."/>
            <person name="Carver A."/>
            <person name="Chen C."/>
            <person name="Cichocki N."/>
            <person name="Clum A."/>
            <person name="Culley D."/>
            <person name="Crous P.W."/>
            <person name="Fauchery L."/>
            <person name="Girlanda M."/>
            <person name="Hayes R.D."/>
            <person name="Keri Z."/>
            <person name="LaButti K."/>
            <person name="Lipzen A."/>
            <person name="Lombard V."/>
            <person name="Magnuson J."/>
            <person name="Maillard F."/>
            <person name="Murat C."/>
            <person name="Nolan M."/>
            <person name="Ohm R.A."/>
            <person name="Pangilinan J."/>
            <person name="Pereira M.F."/>
            <person name="Perotto S."/>
            <person name="Peter M."/>
            <person name="Pfister S."/>
            <person name="Riley R."/>
            <person name="Sitrit Y."/>
            <person name="Stielow J.B."/>
            <person name="Szollosi G."/>
            <person name="Zifcakova L."/>
            <person name="Stursova M."/>
            <person name="Spatafora J.W."/>
            <person name="Tedersoo L."/>
            <person name="Vaario L.M."/>
            <person name="Yamada A."/>
            <person name="Yan M."/>
            <person name="Wang P."/>
            <person name="Xu J."/>
            <person name="Bruns T."/>
            <person name="Baldrian P."/>
            <person name="Vilgalys R."/>
            <person name="Dunand C."/>
            <person name="Henrissat B."/>
            <person name="Grigoriev I.V."/>
            <person name="Hibbett D."/>
            <person name="Nagy L.G."/>
            <person name="Martin F.M."/>
        </authorList>
    </citation>
    <scope>NUCLEOTIDE SEQUENCE</scope>
    <source>
        <strain evidence="2">BED1</strain>
    </source>
</reference>
<reference evidence="2" key="1">
    <citation type="submission" date="2019-10" db="EMBL/GenBank/DDBJ databases">
        <authorList>
            <consortium name="DOE Joint Genome Institute"/>
            <person name="Kuo A."/>
            <person name="Miyauchi S."/>
            <person name="Kiss E."/>
            <person name="Drula E."/>
            <person name="Kohler A."/>
            <person name="Sanchez-Garcia M."/>
            <person name="Andreopoulos B."/>
            <person name="Barry K.W."/>
            <person name="Bonito G."/>
            <person name="Buee M."/>
            <person name="Carver A."/>
            <person name="Chen C."/>
            <person name="Cichocki N."/>
            <person name="Clum A."/>
            <person name="Culley D."/>
            <person name="Crous P.W."/>
            <person name="Fauchery L."/>
            <person name="Girlanda M."/>
            <person name="Hayes R."/>
            <person name="Keri Z."/>
            <person name="LaButti K."/>
            <person name="Lipzen A."/>
            <person name="Lombard V."/>
            <person name="Magnuson J."/>
            <person name="Maillard F."/>
            <person name="Morin E."/>
            <person name="Murat C."/>
            <person name="Nolan M."/>
            <person name="Ohm R."/>
            <person name="Pangilinan J."/>
            <person name="Pereira M."/>
            <person name="Perotto S."/>
            <person name="Peter M."/>
            <person name="Riley R."/>
            <person name="Sitrit Y."/>
            <person name="Stielow B."/>
            <person name="Szollosi G."/>
            <person name="Zifcakova L."/>
            <person name="Stursova M."/>
            <person name="Spatafora J.W."/>
            <person name="Tedersoo L."/>
            <person name="Vaario L.-M."/>
            <person name="Yamada A."/>
            <person name="Yan M."/>
            <person name="Wang P."/>
            <person name="Xu J."/>
            <person name="Bruns T."/>
            <person name="Baldrian P."/>
            <person name="Vilgalys R."/>
            <person name="Henrissat B."/>
            <person name="Grigoriev I.V."/>
            <person name="Hibbett D."/>
            <person name="Nagy L.G."/>
            <person name="Martin F.M."/>
        </authorList>
    </citation>
    <scope>NUCLEOTIDE SEQUENCE</scope>
    <source>
        <strain evidence="2">BED1</strain>
    </source>
</reference>
<proteinExistence type="predicted"/>
<gene>
    <name evidence="2" type="ORF">L210DRAFT_953925</name>
</gene>
<evidence type="ECO:0000313" key="2">
    <source>
        <dbReference type="EMBL" id="KAF8417751.1"/>
    </source>
</evidence>
<feature type="region of interest" description="Disordered" evidence="1">
    <location>
        <begin position="1"/>
        <end position="21"/>
    </location>
</feature>
<comment type="caution">
    <text evidence="2">The sequence shown here is derived from an EMBL/GenBank/DDBJ whole genome shotgun (WGS) entry which is preliminary data.</text>
</comment>
<dbReference type="Proteomes" id="UP001194468">
    <property type="component" value="Unassembled WGS sequence"/>
</dbReference>
<evidence type="ECO:0000256" key="1">
    <source>
        <dbReference type="SAM" id="MobiDB-lite"/>
    </source>
</evidence>
<evidence type="ECO:0000313" key="3">
    <source>
        <dbReference type="Proteomes" id="UP001194468"/>
    </source>
</evidence>
<keyword evidence="3" id="KW-1185">Reference proteome</keyword>